<sequence length="214" mass="24446">MEAPLENLQIVPNDGVTMSNENQSLPCPVPSKGPSLETTSVIELHQGDIPSSHLEISSPITGPLTEENVTKATTLIERVIPDLDENRKALLIKIFILYPNMMNMHPDWKPCYIKYMFMSLGDLLVLMNSTTPMSLDEAVKREIELVINELERNYCDKVFASDMKLKLAEAWELHLSSEQHREEFRLLKQKIEDLQGKLQVLEGLMKREKISIFP</sequence>
<proteinExistence type="predicted"/>
<accession>A0A834WF90</accession>
<protein>
    <submittedName>
        <fullName evidence="2">Uncharacterized protein</fullName>
    </submittedName>
</protein>
<dbReference type="EMBL" id="JAAIUW010000008">
    <property type="protein sequence ID" value="KAF7820492.1"/>
    <property type="molecule type" value="Genomic_DNA"/>
</dbReference>
<dbReference type="Proteomes" id="UP000634136">
    <property type="component" value="Unassembled WGS sequence"/>
</dbReference>
<keyword evidence="1" id="KW-0175">Coiled coil</keyword>
<feature type="coiled-coil region" evidence="1">
    <location>
        <begin position="177"/>
        <end position="211"/>
    </location>
</feature>
<name>A0A834WF90_9FABA</name>
<dbReference type="AlphaFoldDB" id="A0A834WF90"/>
<gene>
    <name evidence="2" type="ORF">G2W53_025947</name>
</gene>
<evidence type="ECO:0000313" key="2">
    <source>
        <dbReference type="EMBL" id="KAF7820492.1"/>
    </source>
</evidence>
<evidence type="ECO:0000256" key="1">
    <source>
        <dbReference type="SAM" id="Coils"/>
    </source>
</evidence>
<comment type="caution">
    <text evidence="2">The sequence shown here is derived from an EMBL/GenBank/DDBJ whole genome shotgun (WGS) entry which is preliminary data.</text>
</comment>
<organism evidence="2 3">
    <name type="scientific">Senna tora</name>
    <dbReference type="NCBI Taxonomy" id="362788"/>
    <lineage>
        <taxon>Eukaryota</taxon>
        <taxon>Viridiplantae</taxon>
        <taxon>Streptophyta</taxon>
        <taxon>Embryophyta</taxon>
        <taxon>Tracheophyta</taxon>
        <taxon>Spermatophyta</taxon>
        <taxon>Magnoliopsida</taxon>
        <taxon>eudicotyledons</taxon>
        <taxon>Gunneridae</taxon>
        <taxon>Pentapetalae</taxon>
        <taxon>rosids</taxon>
        <taxon>fabids</taxon>
        <taxon>Fabales</taxon>
        <taxon>Fabaceae</taxon>
        <taxon>Caesalpinioideae</taxon>
        <taxon>Cassia clade</taxon>
        <taxon>Senna</taxon>
    </lineage>
</organism>
<keyword evidence="3" id="KW-1185">Reference proteome</keyword>
<evidence type="ECO:0000313" key="3">
    <source>
        <dbReference type="Proteomes" id="UP000634136"/>
    </source>
</evidence>
<reference evidence="2" key="1">
    <citation type="submission" date="2020-09" db="EMBL/GenBank/DDBJ databases">
        <title>Genome-Enabled Discovery of Anthraquinone Biosynthesis in Senna tora.</title>
        <authorList>
            <person name="Kang S.-H."/>
            <person name="Pandey R.P."/>
            <person name="Lee C.-M."/>
            <person name="Sim J.-S."/>
            <person name="Jeong J.-T."/>
            <person name="Choi B.-S."/>
            <person name="Jung M."/>
            <person name="Ginzburg D."/>
            <person name="Zhao K."/>
            <person name="Won S.Y."/>
            <person name="Oh T.-J."/>
            <person name="Yu Y."/>
            <person name="Kim N.-H."/>
            <person name="Lee O.R."/>
            <person name="Lee T.-H."/>
            <person name="Bashyal P."/>
            <person name="Kim T.-S."/>
            <person name="Lee W.-H."/>
            <person name="Kawkins C."/>
            <person name="Kim C.-K."/>
            <person name="Kim J.S."/>
            <person name="Ahn B.O."/>
            <person name="Rhee S.Y."/>
            <person name="Sohng J.K."/>
        </authorList>
    </citation>
    <scope>NUCLEOTIDE SEQUENCE</scope>
    <source>
        <tissue evidence="2">Leaf</tissue>
    </source>
</reference>